<dbReference type="SUPFAM" id="SSF53335">
    <property type="entry name" value="S-adenosyl-L-methionine-dependent methyltransferases"/>
    <property type="match status" value="1"/>
</dbReference>
<comment type="caution">
    <text evidence="3">The sequence shown here is derived from an EMBL/GenBank/DDBJ whole genome shotgun (WGS) entry which is preliminary data.</text>
</comment>
<sequence length="267" mass="30368">MNSSDHKQAAQKQWNQTPCGEVAGNKENLDYFLSVEHNRYDVYAPWMKDFFKFDAYNGKKILEIGFGQGTDLVQFSLGGAKKCFGVDITEKHFEVAKNNFKFRGLEAELHLEDASRLHFPNNMFDVVYSFGVLHHTPDTIRCFSEAYRVLKPGGEFIVALYYRYSAFHIVNMLLINGLVKGKLKKLGYDGLMATVEKGADGIHIKPLVKTYSVRELKIMLSDFSKVSIKIKHLDKSHFSLFGKLIPSALIKLLESKLGWYVIAKAVK</sequence>
<evidence type="ECO:0000259" key="2">
    <source>
        <dbReference type="Pfam" id="PF08241"/>
    </source>
</evidence>
<dbReference type="AlphaFoldDB" id="A0A4E0R5P8"/>
<dbReference type="InterPro" id="IPR013216">
    <property type="entry name" value="Methyltransf_11"/>
</dbReference>
<dbReference type="InterPro" id="IPR050447">
    <property type="entry name" value="Erg6_SMT_methyltransf"/>
</dbReference>
<dbReference type="InterPro" id="IPR029063">
    <property type="entry name" value="SAM-dependent_MTases_sf"/>
</dbReference>
<name>A0A4E0R5P8_9GAMM</name>
<keyword evidence="4" id="KW-1185">Reference proteome</keyword>
<evidence type="ECO:0000313" key="3">
    <source>
        <dbReference type="EMBL" id="TGO03642.1"/>
    </source>
</evidence>
<feature type="domain" description="Methyltransferase type 11" evidence="2">
    <location>
        <begin position="62"/>
        <end position="158"/>
    </location>
</feature>
<accession>A0A4E0R5P8</accession>
<organism evidence="3 4">
    <name type="scientific">Candidatus Thiomargarita nelsonii</name>
    <dbReference type="NCBI Taxonomy" id="1003181"/>
    <lineage>
        <taxon>Bacteria</taxon>
        <taxon>Pseudomonadati</taxon>
        <taxon>Pseudomonadota</taxon>
        <taxon>Gammaproteobacteria</taxon>
        <taxon>Thiotrichales</taxon>
        <taxon>Thiotrichaceae</taxon>
        <taxon>Thiomargarita</taxon>
    </lineage>
</organism>
<keyword evidence="1" id="KW-0808">Transferase</keyword>
<dbReference type="CDD" id="cd02440">
    <property type="entry name" value="AdoMet_MTases"/>
    <property type="match status" value="1"/>
</dbReference>
<dbReference type="Proteomes" id="UP000030428">
    <property type="component" value="Unassembled WGS sequence"/>
</dbReference>
<reference evidence="3 4" key="1">
    <citation type="journal article" date="2016" name="Front. Microbiol.">
        <title>Single-Cell (Meta-)Genomics of a Dimorphic Candidatus Thiomargarita nelsonii Reveals Genomic Plasticity.</title>
        <authorList>
            <person name="Flood B.E."/>
            <person name="Fliss P."/>
            <person name="Jones D.S."/>
            <person name="Dick G.J."/>
            <person name="Jain S."/>
            <person name="Kaster A.K."/>
            <person name="Winkel M."/>
            <person name="Mussmann M."/>
            <person name="Bailey J."/>
        </authorList>
    </citation>
    <scope>NUCLEOTIDE SEQUENCE [LARGE SCALE GENOMIC DNA]</scope>
    <source>
        <strain evidence="3">Hydrate Ridge</strain>
    </source>
</reference>
<dbReference type="Pfam" id="PF08241">
    <property type="entry name" value="Methyltransf_11"/>
    <property type="match status" value="1"/>
</dbReference>
<dbReference type="GO" id="GO:0008757">
    <property type="term" value="F:S-adenosylmethionine-dependent methyltransferase activity"/>
    <property type="evidence" value="ECO:0007669"/>
    <property type="project" value="InterPro"/>
</dbReference>
<dbReference type="PANTHER" id="PTHR44068">
    <property type="entry name" value="ZGC:194242"/>
    <property type="match status" value="1"/>
</dbReference>
<dbReference type="EMBL" id="JSZA02000007">
    <property type="protein sequence ID" value="TGO03642.1"/>
    <property type="molecule type" value="Genomic_DNA"/>
</dbReference>
<dbReference type="PANTHER" id="PTHR44068:SF11">
    <property type="entry name" value="GERANYL DIPHOSPHATE 2-C-METHYLTRANSFERASE"/>
    <property type="match status" value="1"/>
</dbReference>
<dbReference type="Gene3D" id="3.40.50.150">
    <property type="entry name" value="Vaccinia Virus protein VP39"/>
    <property type="match status" value="1"/>
</dbReference>
<proteinExistence type="predicted"/>
<protein>
    <recommendedName>
        <fullName evidence="2">Methyltransferase type 11 domain-containing protein</fullName>
    </recommendedName>
</protein>
<evidence type="ECO:0000256" key="1">
    <source>
        <dbReference type="ARBA" id="ARBA00022679"/>
    </source>
</evidence>
<gene>
    <name evidence="3" type="ORF">PN36_02780</name>
</gene>
<evidence type="ECO:0000313" key="4">
    <source>
        <dbReference type="Proteomes" id="UP000030428"/>
    </source>
</evidence>